<dbReference type="EMBL" id="SWLB01000024">
    <property type="protein sequence ID" value="KAF3322866.1"/>
    <property type="molecule type" value="Genomic_DNA"/>
</dbReference>
<evidence type="ECO:0000313" key="3">
    <source>
        <dbReference type="Proteomes" id="UP000623129"/>
    </source>
</evidence>
<feature type="region of interest" description="Disordered" evidence="1">
    <location>
        <begin position="105"/>
        <end position="125"/>
    </location>
</feature>
<dbReference type="AlphaFoldDB" id="A0A833QNK8"/>
<dbReference type="Proteomes" id="UP000623129">
    <property type="component" value="Unassembled WGS sequence"/>
</dbReference>
<organism evidence="2 3">
    <name type="scientific">Carex littledalei</name>
    <dbReference type="NCBI Taxonomy" id="544730"/>
    <lineage>
        <taxon>Eukaryota</taxon>
        <taxon>Viridiplantae</taxon>
        <taxon>Streptophyta</taxon>
        <taxon>Embryophyta</taxon>
        <taxon>Tracheophyta</taxon>
        <taxon>Spermatophyta</taxon>
        <taxon>Magnoliopsida</taxon>
        <taxon>Liliopsida</taxon>
        <taxon>Poales</taxon>
        <taxon>Cyperaceae</taxon>
        <taxon>Cyperoideae</taxon>
        <taxon>Cariceae</taxon>
        <taxon>Carex</taxon>
        <taxon>Carex subgen. Euthyceras</taxon>
    </lineage>
</organism>
<gene>
    <name evidence="2" type="ORF">FCM35_KLT12855</name>
</gene>
<comment type="caution">
    <text evidence="2">The sequence shown here is derived from an EMBL/GenBank/DDBJ whole genome shotgun (WGS) entry which is preliminary data.</text>
</comment>
<name>A0A833QNK8_9POAL</name>
<keyword evidence="3" id="KW-1185">Reference proteome</keyword>
<feature type="region of interest" description="Disordered" evidence="1">
    <location>
        <begin position="1"/>
        <end position="20"/>
    </location>
</feature>
<reference evidence="2" key="1">
    <citation type="submission" date="2020-01" db="EMBL/GenBank/DDBJ databases">
        <title>Genome sequence of Kobresia littledalei, the first chromosome-level genome in the family Cyperaceae.</title>
        <authorList>
            <person name="Qu G."/>
        </authorList>
    </citation>
    <scope>NUCLEOTIDE SEQUENCE</scope>
    <source>
        <strain evidence="2">C.B.Clarke</strain>
        <tissue evidence="2">Leaf</tissue>
    </source>
</reference>
<proteinExistence type="predicted"/>
<protein>
    <submittedName>
        <fullName evidence="2">Uncharacterized protein</fullName>
    </submittedName>
</protein>
<accession>A0A833QNK8</accession>
<evidence type="ECO:0000313" key="2">
    <source>
        <dbReference type="EMBL" id="KAF3322866.1"/>
    </source>
</evidence>
<sequence length="125" mass="13613">MSSRALLLCPDPPSPPQSSALSLLSRALRPVAPADPSTSVSSRGPSKLLSLYFSEILGFNNTQHGREEGERERGRWRAAGGAGLGWSGRCRVGAEEKSTRAHLIWSKDKRTRESLEEEKKGRKAG</sequence>
<evidence type="ECO:0000256" key="1">
    <source>
        <dbReference type="SAM" id="MobiDB-lite"/>
    </source>
</evidence>